<reference evidence="2" key="1">
    <citation type="submission" date="2021-01" db="EMBL/GenBank/DDBJ databases">
        <authorList>
            <consortium name="Genoscope - CEA"/>
            <person name="William W."/>
        </authorList>
    </citation>
    <scope>NUCLEOTIDE SEQUENCE</scope>
</reference>
<keyword evidence="1" id="KW-0175">Coiled coil</keyword>
<evidence type="ECO:0000313" key="3">
    <source>
        <dbReference type="Proteomes" id="UP000692954"/>
    </source>
</evidence>
<comment type="caution">
    <text evidence="2">The sequence shown here is derived from an EMBL/GenBank/DDBJ whole genome shotgun (WGS) entry which is preliminary data.</text>
</comment>
<evidence type="ECO:0000256" key="1">
    <source>
        <dbReference type="SAM" id="Coils"/>
    </source>
</evidence>
<protein>
    <submittedName>
        <fullName evidence="2">Uncharacterized protein</fullName>
    </submittedName>
</protein>
<proteinExistence type="predicted"/>
<dbReference type="EMBL" id="CAJJDN010000035">
    <property type="protein sequence ID" value="CAD8077051.1"/>
    <property type="molecule type" value="Genomic_DNA"/>
</dbReference>
<keyword evidence="3" id="KW-1185">Reference proteome</keyword>
<sequence length="229" mass="27839">MIAQLEEQTKIYKYEVDKLKEQFLLVQEIDVEKIVRNKIEMEKLIEVQKKKNEDIQNNNQNQKLQEKQQKRRIQILKNKLNTKGIPYNQLVKEIRFYYLIQSQVIEKKNKDKEITSNKLRQVNSKKLNQMNIRKEFNEKHFIKNYKKKDQIFKLKQIRQCSTFGNIKKNIIMDAYLEIIQNFYNMDLEGQSKLMKNNSLSILKLDHIMEKLNNILILQLYIKYHQTLDK</sequence>
<name>A0A8S1MF89_9CILI</name>
<feature type="coiled-coil region" evidence="1">
    <location>
        <begin position="2"/>
        <end position="79"/>
    </location>
</feature>
<organism evidence="2 3">
    <name type="scientific">Paramecium sonneborni</name>
    <dbReference type="NCBI Taxonomy" id="65129"/>
    <lineage>
        <taxon>Eukaryota</taxon>
        <taxon>Sar</taxon>
        <taxon>Alveolata</taxon>
        <taxon>Ciliophora</taxon>
        <taxon>Intramacronucleata</taxon>
        <taxon>Oligohymenophorea</taxon>
        <taxon>Peniculida</taxon>
        <taxon>Parameciidae</taxon>
        <taxon>Paramecium</taxon>
    </lineage>
</organism>
<dbReference type="OrthoDB" id="291854at2759"/>
<evidence type="ECO:0000313" key="2">
    <source>
        <dbReference type="EMBL" id="CAD8077051.1"/>
    </source>
</evidence>
<accession>A0A8S1MF89</accession>
<dbReference type="AlphaFoldDB" id="A0A8S1MF89"/>
<dbReference type="Proteomes" id="UP000692954">
    <property type="component" value="Unassembled WGS sequence"/>
</dbReference>
<gene>
    <name evidence="2" type="ORF">PSON_ATCC_30995.1.T0350302</name>
</gene>